<dbReference type="InterPro" id="IPR007029">
    <property type="entry name" value="YHS_dom"/>
</dbReference>
<gene>
    <name evidence="3" type="ORF">ENO08_00670</name>
</gene>
<sequence length="107" mass="12533">MKNTLLICIMLSLVLSLGCGKKEEPARTEQTESVVQEKPRVVARTPQSERPEFDEKFRLVDPVSNEKLMGDETPITYVYKKKLYFFKNEENLRIFKENPDKYVTESE</sequence>
<evidence type="ECO:0000313" key="3">
    <source>
        <dbReference type="EMBL" id="HER42957.1"/>
    </source>
</evidence>
<dbReference type="EMBL" id="DSEC01000051">
    <property type="protein sequence ID" value="HER42957.1"/>
    <property type="molecule type" value="Genomic_DNA"/>
</dbReference>
<dbReference type="Pfam" id="PF04945">
    <property type="entry name" value="YHS"/>
    <property type="match status" value="1"/>
</dbReference>
<protein>
    <submittedName>
        <fullName evidence="3">YHS domain-containing protein</fullName>
    </submittedName>
</protein>
<organism evidence="3">
    <name type="scientific">Eiseniibacteriota bacterium</name>
    <dbReference type="NCBI Taxonomy" id="2212470"/>
    <lineage>
        <taxon>Bacteria</taxon>
        <taxon>Candidatus Eiseniibacteriota</taxon>
    </lineage>
</organism>
<feature type="compositionally biased region" description="Basic and acidic residues" evidence="1">
    <location>
        <begin position="24"/>
        <end position="40"/>
    </location>
</feature>
<reference evidence="3" key="1">
    <citation type="journal article" date="2020" name="mSystems">
        <title>Genome- and Community-Level Interaction Insights into Carbon Utilization and Element Cycling Functions of Hydrothermarchaeota in Hydrothermal Sediment.</title>
        <authorList>
            <person name="Zhou Z."/>
            <person name="Liu Y."/>
            <person name="Xu W."/>
            <person name="Pan J."/>
            <person name="Luo Z.H."/>
            <person name="Li M."/>
        </authorList>
    </citation>
    <scope>NUCLEOTIDE SEQUENCE [LARGE SCALE GENOMIC DNA]</scope>
    <source>
        <strain evidence="3">SpSt-1233</strain>
    </source>
</reference>
<evidence type="ECO:0000256" key="1">
    <source>
        <dbReference type="SAM" id="MobiDB-lite"/>
    </source>
</evidence>
<evidence type="ECO:0000259" key="2">
    <source>
        <dbReference type="Pfam" id="PF04945"/>
    </source>
</evidence>
<proteinExistence type="predicted"/>
<name>A0A7V2ATH7_UNCEI</name>
<dbReference type="AlphaFoldDB" id="A0A7V2ATH7"/>
<dbReference type="Proteomes" id="UP000886069">
    <property type="component" value="Unassembled WGS sequence"/>
</dbReference>
<accession>A0A7V2ATH7</accession>
<comment type="caution">
    <text evidence="3">The sequence shown here is derived from an EMBL/GenBank/DDBJ whole genome shotgun (WGS) entry which is preliminary data.</text>
</comment>
<feature type="domain" description="YHS" evidence="2">
    <location>
        <begin position="60"/>
        <end position="104"/>
    </location>
</feature>
<dbReference type="PROSITE" id="PS51257">
    <property type="entry name" value="PROKAR_LIPOPROTEIN"/>
    <property type="match status" value="1"/>
</dbReference>
<feature type="region of interest" description="Disordered" evidence="1">
    <location>
        <begin position="24"/>
        <end position="50"/>
    </location>
</feature>